<evidence type="ECO:0000313" key="1">
    <source>
        <dbReference type="EMBL" id="MBY22098.1"/>
    </source>
</evidence>
<accession>A0A2S2PS93</accession>
<dbReference type="AlphaFoldDB" id="A0A2S2PS93"/>
<gene>
    <name evidence="1" type="ORF">g.92288</name>
    <name evidence="2" type="ORF">g.92296</name>
</gene>
<proteinExistence type="predicted"/>
<sequence>MERRCARGEQPIRRWEEENWVSVMSEKGWKCGGREWVVMCREMEREISHANNKMVQTACGSSAPLYVYNIYIYTCYPPTSLCSPADRSTGRAADCMCAA</sequence>
<evidence type="ECO:0000313" key="2">
    <source>
        <dbReference type="EMBL" id="MBY32342.1"/>
    </source>
</evidence>
<name>A0A2S2PS93_SCHGA</name>
<dbReference type="EMBL" id="GGMR01019723">
    <property type="protein sequence ID" value="MBY32342.1"/>
    <property type="molecule type" value="Transcribed_RNA"/>
</dbReference>
<reference evidence="2" key="1">
    <citation type="submission" date="2018-04" db="EMBL/GenBank/DDBJ databases">
        <title>Transcriptome of Schizaphis graminum biotype I.</title>
        <authorList>
            <person name="Scully E.D."/>
            <person name="Geib S.M."/>
            <person name="Palmer N.A."/>
            <person name="Koch K."/>
            <person name="Bradshaw J."/>
            <person name="Heng-Moss T."/>
            <person name="Sarath G."/>
        </authorList>
    </citation>
    <scope>NUCLEOTIDE SEQUENCE</scope>
</reference>
<organism evidence="2">
    <name type="scientific">Schizaphis graminum</name>
    <name type="common">Green bug aphid</name>
    <dbReference type="NCBI Taxonomy" id="13262"/>
    <lineage>
        <taxon>Eukaryota</taxon>
        <taxon>Metazoa</taxon>
        <taxon>Ecdysozoa</taxon>
        <taxon>Arthropoda</taxon>
        <taxon>Hexapoda</taxon>
        <taxon>Insecta</taxon>
        <taxon>Pterygota</taxon>
        <taxon>Neoptera</taxon>
        <taxon>Paraneoptera</taxon>
        <taxon>Hemiptera</taxon>
        <taxon>Sternorrhyncha</taxon>
        <taxon>Aphidomorpha</taxon>
        <taxon>Aphidoidea</taxon>
        <taxon>Aphididae</taxon>
        <taxon>Aphidini</taxon>
        <taxon>Schizaphis</taxon>
    </lineage>
</organism>
<protein>
    <submittedName>
        <fullName evidence="2">Uncharacterized protein</fullName>
    </submittedName>
</protein>
<dbReference type="EMBL" id="GGMR01009479">
    <property type="protein sequence ID" value="MBY22098.1"/>
    <property type="molecule type" value="Transcribed_RNA"/>
</dbReference>